<dbReference type="GO" id="GO:0005737">
    <property type="term" value="C:cytoplasm"/>
    <property type="evidence" value="ECO:0007669"/>
    <property type="project" value="TreeGrafter"/>
</dbReference>
<keyword evidence="5" id="KW-1185">Reference proteome</keyword>
<feature type="domain" description="3-octaprenyl-4-hydroxybenzoate carboxy-lyase-like C-terminal" evidence="3">
    <location>
        <begin position="323"/>
        <end position="444"/>
    </location>
</feature>
<feature type="domain" description="3-octaprenyl-4-hydroxybenzoate carboxy-lyase-like N-terminal" evidence="2">
    <location>
        <begin position="10"/>
        <end position="86"/>
    </location>
</feature>
<evidence type="ECO:0000259" key="1">
    <source>
        <dbReference type="Pfam" id="PF01977"/>
    </source>
</evidence>
<dbReference type="Proteomes" id="UP000279446">
    <property type="component" value="Unassembled WGS sequence"/>
</dbReference>
<dbReference type="InterPro" id="IPR002830">
    <property type="entry name" value="UbiD"/>
</dbReference>
<dbReference type="SUPFAM" id="SSF50475">
    <property type="entry name" value="FMN-binding split barrel"/>
    <property type="match status" value="1"/>
</dbReference>
<dbReference type="Pfam" id="PF20695">
    <property type="entry name" value="UbiD_N"/>
    <property type="match status" value="1"/>
</dbReference>
<dbReference type="Gene3D" id="3.40.1670.10">
    <property type="entry name" value="UbiD C-terminal domain-like"/>
    <property type="match status" value="1"/>
</dbReference>
<dbReference type="AlphaFoldDB" id="A0A3S1KC82"/>
<feature type="domain" description="3-octaprenyl-4-hydroxybenzoate carboxy-lyase-like Rift-related" evidence="1">
    <location>
        <begin position="121"/>
        <end position="317"/>
    </location>
</feature>
<accession>A0A3S1KC82</accession>
<organism evidence="4 5">
    <name type="scientific">Paenibacillus anaericanus</name>
    <dbReference type="NCBI Taxonomy" id="170367"/>
    <lineage>
        <taxon>Bacteria</taxon>
        <taxon>Bacillati</taxon>
        <taxon>Bacillota</taxon>
        <taxon>Bacilli</taxon>
        <taxon>Bacillales</taxon>
        <taxon>Paenibacillaceae</taxon>
        <taxon>Paenibacillus</taxon>
    </lineage>
</organism>
<dbReference type="PANTHER" id="PTHR30108">
    <property type="entry name" value="3-OCTAPRENYL-4-HYDROXYBENZOATE CARBOXY-LYASE-RELATED"/>
    <property type="match status" value="1"/>
</dbReference>
<dbReference type="InterPro" id="IPR049381">
    <property type="entry name" value="UbiD-like_C"/>
</dbReference>
<dbReference type="EMBL" id="RZNY01000001">
    <property type="protein sequence ID" value="RUT48706.1"/>
    <property type="molecule type" value="Genomic_DNA"/>
</dbReference>
<comment type="caution">
    <text evidence="4">The sequence shown here is derived from an EMBL/GenBank/DDBJ whole genome shotgun (WGS) entry which is preliminary data.</text>
</comment>
<dbReference type="InterPro" id="IPR049383">
    <property type="entry name" value="UbiD-like_N"/>
</dbReference>
<reference evidence="4 5" key="1">
    <citation type="submission" date="2018-12" db="EMBL/GenBank/DDBJ databases">
        <authorList>
            <person name="Sun L."/>
            <person name="Chen Z."/>
        </authorList>
    </citation>
    <scope>NUCLEOTIDE SEQUENCE [LARGE SCALE GENOMIC DNA]</scope>
    <source>
        <strain evidence="4 5">DSM 15890</strain>
    </source>
</reference>
<dbReference type="InterPro" id="IPR048304">
    <property type="entry name" value="UbiD_Rift_dom"/>
</dbReference>
<dbReference type="RefSeq" id="WP_127190299.1">
    <property type="nucleotide sequence ID" value="NZ_RZNY01000001.1"/>
</dbReference>
<evidence type="ECO:0000259" key="2">
    <source>
        <dbReference type="Pfam" id="PF20695"/>
    </source>
</evidence>
<dbReference type="GO" id="GO:0016831">
    <property type="term" value="F:carboxy-lyase activity"/>
    <property type="evidence" value="ECO:0007669"/>
    <property type="project" value="InterPro"/>
</dbReference>
<feature type="domain" description="3-octaprenyl-4-hydroxybenzoate carboxy-lyase-like C-terminal" evidence="3">
    <location>
        <begin position="471"/>
        <end position="554"/>
    </location>
</feature>
<dbReference type="Pfam" id="PF20696">
    <property type="entry name" value="UbiD_C"/>
    <property type="match status" value="2"/>
</dbReference>
<dbReference type="Pfam" id="PF01977">
    <property type="entry name" value="UbiD"/>
    <property type="match status" value="1"/>
</dbReference>
<evidence type="ECO:0000313" key="4">
    <source>
        <dbReference type="EMBL" id="RUT48706.1"/>
    </source>
</evidence>
<dbReference type="PANTHER" id="PTHR30108:SF7">
    <property type="entry name" value="3-POLYPRENYL-4-HYDROXYBENZOATE DECARBOXYLASE"/>
    <property type="match status" value="1"/>
</dbReference>
<protein>
    <submittedName>
        <fullName evidence="4">UbiD family decarboxylase</fullName>
    </submittedName>
</protein>
<evidence type="ECO:0000259" key="3">
    <source>
        <dbReference type="Pfam" id="PF20696"/>
    </source>
</evidence>
<dbReference type="SUPFAM" id="SSF143968">
    <property type="entry name" value="UbiD C-terminal domain-like"/>
    <property type="match status" value="2"/>
</dbReference>
<gene>
    <name evidence="4" type="ORF">EJP82_01870</name>
</gene>
<name>A0A3S1KC82_9BACL</name>
<dbReference type="NCBIfam" id="TIGR00148">
    <property type="entry name" value="UbiD family decarboxylase"/>
    <property type="match status" value="1"/>
</dbReference>
<proteinExistence type="predicted"/>
<evidence type="ECO:0000313" key="5">
    <source>
        <dbReference type="Proteomes" id="UP000279446"/>
    </source>
</evidence>
<sequence>MNYTNLRQWIDALQRDNDLAIIDVPVDPYLELAEIHRRVIDDGGPALLFTNVKGSPFPVATNLFGTSRRVEKAFGPRPEQLANRLLGALNKLQPPTPKAIWNERGLIREVLKVGMKTVAIGDAPILQVCQTESPLRVLPRVTSWQGDAGPSLNLPLVYTENPLDSKDNHLGMCPMQLYDDQTTGMHWGIQDGGAFHYHESEKRNEPLPVSVFLGGPPAMIAAGISPVPEMVSELLVASFILGEKLPMAENPLGGHRIPAELEFAISGFVPPHERRLEGPFGNHLGYNSIQHKFPVFHVNHMWHRKNAIYPATIVGKPFQEDYYLGDFLQKLLSPIISVVIPKVRSLWSYAECGFQALTSAVVRESYSREALVSGFRLLGEGQLSLTKFLMLTDKLIDLSDFKLLLATILERFDPRTDLFIFINTSYYTQDFTGHELNHGSKAILIGVGERVRELPKSYTEGNIAEIAHINVFHDGCLVVSGASYEKEPMLPQRLLTRLRARGTAWPLVVLVDQAEIVAQDQIAFLWTVFTRFNPAEDIYSVTEVNKHHLAYSLPIIIDARMKPGYPEELFPREDIVSLVEQRWKTYFV</sequence>
<dbReference type="OrthoDB" id="9809841at2"/>